<gene>
    <name evidence="1" type="ordered locus">TERTU_2827</name>
</gene>
<organism evidence="1 2">
    <name type="scientific">Teredinibacter turnerae (strain ATCC 39867 / T7901)</name>
    <dbReference type="NCBI Taxonomy" id="377629"/>
    <lineage>
        <taxon>Bacteria</taxon>
        <taxon>Pseudomonadati</taxon>
        <taxon>Pseudomonadota</taxon>
        <taxon>Gammaproteobacteria</taxon>
        <taxon>Cellvibrionales</taxon>
        <taxon>Cellvibrionaceae</taxon>
        <taxon>Teredinibacter</taxon>
    </lineage>
</organism>
<dbReference type="HOGENOM" id="CLU_1151354_0_0_6"/>
<dbReference type="EMBL" id="CP001614">
    <property type="protein sequence ID" value="ACR11673.1"/>
    <property type="molecule type" value="Genomic_DNA"/>
</dbReference>
<keyword evidence="2" id="KW-1185">Reference proteome</keyword>
<name>C5BMR4_TERTT</name>
<sequence>MFTTYQNFWASYRSVANYYETFNRILNWVAPIDIRKGWDIYNQAKNQSIKVLVMGRTCVDEAGRQPHHFGNAITEEDHVGLGVITHGAEAVAARTQAGFGQIPVTTGGMVMHYYNNIGASPSGAWRGINAQGNRRSGYHFFYNDAWLLGGAHGLCDFNLASPRWFKNIWDSQGQRLTATGREAVFLDSCGYRLEKVGALEVLTSKNDSAATSSNFQSLVGAVSAVRKKDQINKLCVPGSPT</sequence>
<protein>
    <submittedName>
        <fullName evidence="1">Uncharacterized protein</fullName>
    </submittedName>
</protein>
<dbReference type="Proteomes" id="UP000009080">
    <property type="component" value="Chromosome"/>
</dbReference>
<dbReference type="RefSeq" id="WP_015817785.1">
    <property type="nucleotide sequence ID" value="NC_012997.1"/>
</dbReference>
<dbReference type="eggNOG" id="ENOG502ZHT3">
    <property type="taxonomic scope" value="Bacteria"/>
</dbReference>
<proteinExistence type="predicted"/>
<accession>C5BMR4</accession>
<dbReference type="OrthoDB" id="6457449at2"/>
<evidence type="ECO:0000313" key="2">
    <source>
        <dbReference type="Proteomes" id="UP000009080"/>
    </source>
</evidence>
<reference evidence="1 2" key="1">
    <citation type="journal article" date="2009" name="PLoS ONE">
        <title>The complete genome of Teredinibacter turnerae T7901: an intracellular endosymbiont of marine wood-boring bivalves (shipworms).</title>
        <authorList>
            <person name="Yang J.C."/>
            <person name="Madupu R."/>
            <person name="Durkin A.S."/>
            <person name="Ekborg N.A."/>
            <person name="Pedamallu C.S."/>
            <person name="Hostetler J.B."/>
            <person name="Radune D."/>
            <person name="Toms B.S."/>
            <person name="Henrissat B."/>
            <person name="Coutinho P.M."/>
            <person name="Schwarz S."/>
            <person name="Field L."/>
            <person name="Trindade-Silva A.E."/>
            <person name="Soares C.A.G."/>
            <person name="Elshahawi S."/>
            <person name="Hanora A."/>
            <person name="Schmidt E.W."/>
            <person name="Haygood M.G."/>
            <person name="Posfai J."/>
            <person name="Benner J."/>
            <person name="Madinger C."/>
            <person name="Nove J."/>
            <person name="Anton B."/>
            <person name="Chaudhary K."/>
            <person name="Foster J."/>
            <person name="Holman A."/>
            <person name="Kumar S."/>
            <person name="Lessard P.A."/>
            <person name="Luyten Y.A."/>
            <person name="Slatko B."/>
            <person name="Wood N."/>
            <person name="Wu B."/>
            <person name="Teplitski M."/>
            <person name="Mougous J.D."/>
            <person name="Ward N."/>
            <person name="Eisen J.A."/>
            <person name="Badger J.H."/>
            <person name="Distel D.L."/>
        </authorList>
    </citation>
    <scope>NUCLEOTIDE SEQUENCE [LARGE SCALE GENOMIC DNA]</scope>
    <source>
        <strain evidence="2">ATCC 39867 / T7901</strain>
    </source>
</reference>
<evidence type="ECO:0000313" key="1">
    <source>
        <dbReference type="EMBL" id="ACR11673.1"/>
    </source>
</evidence>
<dbReference type="AlphaFoldDB" id="C5BMR4"/>
<dbReference type="KEGG" id="ttu:TERTU_2827"/>